<dbReference type="PANTHER" id="PTHR45913">
    <property type="entry name" value="EPM2A-INTERACTING PROTEIN 1"/>
    <property type="match status" value="1"/>
</dbReference>
<keyword evidence="2" id="KW-1185">Reference proteome</keyword>
<reference evidence="1 2" key="1">
    <citation type="submission" date="2024-05" db="EMBL/GenBank/DDBJ databases">
        <title>Genome sequencing and assembly of Indian major carp, Cirrhinus mrigala (Hamilton, 1822).</title>
        <authorList>
            <person name="Mohindra V."/>
            <person name="Chowdhury L.M."/>
            <person name="Lal K."/>
            <person name="Jena J.K."/>
        </authorList>
    </citation>
    <scope>NUCLEOTIDE SEQUENCE [LARGE SCALE GENOMIC DNA]</scope>
    <source>
        <strain evidence="1">CM1030</strain>
        <tissue evidence="1">Blood</tissue>
    </source>
</reference>
<name>A0ABD0MQR8_CIRMR</name>
<dbReference type="AlphaFoldDB" id="A0ABD0MQR8"/>
<accession>A0ABD0MQR8</accession>
<dbReference type="PANTHER" id="PTHR45913:SF9">
    <property type="entry name" value="GENERAL TRANSCRIPTION FACTOR II-I REPEAT DOMAIN-CONTAINING PROTEIN 2-LIKE-RELATED"/>
    <property type="match status" value="1"/>
</dbReference>
<comment type="caution">
    <text evidence="1">The sequence shown here is derived from an EMBL/GenBank/DDBJ whole genome shotgun (WGS) entry which is preliminary data.</text>
</comment>
<proteinExistence type="predicted"/>
<dbReference type="EMBL" id="JAMKFB020000189">
    <property type="protein sequence ID" value="KAL0152384.1"/>
    <property type="molecule type" value="Genomic_DNA"/>
</dbReference>
<evidence type="ECO:0000313" key="1">
    <source>
        <dbReference type="EMBL" id="KAL0152384.1"/>
    </source>
</evidence>
<organism evidence="1 2">
    <name type="scientific">Cirrhinus mrigala</name>
    <name type="common">Mrigala</name>
    <dbReference type="NCBI Taxonomy" id="683832"/>
    <lineage>
        <taxon>Eukaryota</taxon>
        <taxon>Metazoa</taxon>
        <taxon>Chordata</taxon>
        <taxon>Craniata</taxon>
        <taxon>Vertebrata</taxon>
        <taxon>Euteleostomi</taxon>
        <taxon>Actinopterygii</taxon>
        <taxon>Neopterygii</taxon>
        <taxon>Teleostei</taxon>
        <taxon>Ostariophysi</taxon>
        <taxon>Cypriniformes</taxon>
        <taxon>Cyprinidae</taxon>
        <taxon>Labeoninae</taxon>
        <taxon>Labeonini</taxon>
        <taxon>Cirrhinus</taxon>
    </lineage>
</organism>
<feature type="non-terminal residue" evidence="1">
    <location>
        <position position="1"/>
    </location>
</feature>
<sequence>EYESEHSDIGYHTTVRWLSLGKVLKRVWDLRAEIQEFREKKCKDIPELSNADWMADLAFAVDVTALMNELNTKLQGKGLLVHEMYSLVTAFMRKLKFLSSQLEGNVLTHMPTLKEVTPSADHLH</sequence>
<gene>
    <name evidence="1" type="ORF">M9458_052107</name>
</gene>
<feature type="non-terminal residue" evidence="1">
    <location>
        <position position="124"/>
    </location>
</feature>
<protein>
    <submittedName>
        <fullName evidence="1">Uncharacterized protein</fullName>
    </submittedName>
</protein>
<evidence type="ECO:0000313" key="2">
    <source>
        <dbReference type="Proteomes" id="UP001529510"/>
    </source>
</evidence>
<dbReference type="Proteomes" id="UP001529510">
    <property type="component" value="Unassembled WGS sequence"/>
</dbReference>